<dbReference type="GO" id="GO:0016020">
    <property type="term" value="C:membrane"/>
    <property type="evidence" value="ECO:0007669"/>
    <property type="project" value="UniProtKB-SubCell"/>
</dbReference>
<evidence type="ECO:0000256" key="2">
    <source>
        <dbReference type="ARBA" id="ARBA00022692"/>
    </source>
</evidence>
<comment type="subcellular location">
    <subcellularLocation>
        <location evidence="1">Membrane</location>
        <topology evidence="1">Multi-pass membrane protein</topology>
    </subcellularLocation>
</comment>
<dbReference type="EMBL" id="QEXV01000001">
    <property type="protein sequence ID" value="PWE18656.1"/>
    <property type="molecule type" value="Genomic_DNA"/>
</dbReference>
<evidence type="ECO:0000313" key="7">
    <source>
        <dbReference type="EMBL" id="PWE18656.1"/>
    </source>
</evidence>
<dbReference type="AlphaFoldDB" id="A0A2U2BXB6"/>
<sequence length="488" mass="52187">MRAIYLIARREYLSYVATWGFWLSLLSVPIFMTLGAFIPYLIESAQPTRYYTVIDETGGGLDDIIQANVEAERRQAARAAVEAAARLRGDPDTAREALAAFDADPDGLGGLDDALAAIGIEESASEFAAGLGRRVRVEAPASDAESLRPWLTGERLIDTPEGPRPLFAAAFIRENGESAPMELVYYSTNVTDSSLRSDLRDALGAHLRREALRARGLSDADIASVSGIEPSLRVLDPSAAAGVDSEVTLADRAPFILSLVLAFLLWSTIFSVANMLLTSLIEEKGGKVIELLLSSARFHEILIGKLAGVAAVSFTLFAVWGAVGGVVSVIGGAALAAVDPEIVKLITGLFDPGLILAAAFFFVVGYLMFGSIFLALGSLCESMQDAQTLMTPIILVLMAPLLILVFAIEAMDSAIVQAASWFPLWTPFIMMARLPSEPPLWEVAGAIGLMVATMAATLWGSSAIFRRGALNMADAESVKRFFSFKKQG</sequence>
<dbReference type="Proteomes" id="UP000245168">
    <property type="component" value="Unassembled WGS sequence"/>
</dbReference>
<feature type="transmembrane region" description="Helical" evidence="5">
    <location>
        <begin position="389"/>
        <end position="408"/>
    </location>
</feature>
<dbReference type="GO" id="GO:0140359">
    <property type="term" value="F:ABC-type transporter activity"/>
    <property type="evidence" value="ECO:0007669"/>
    <property type="project" value="InterPro"/>
</dbReference>
<evidence type="ECO:0000256" key="3">
    <source>
        <dbReference type="ARBA" id="ARBA00022989"/>
    </source>
</evidence>
<evidence type="ECO:0000259" key="6">
    <source>
        <dbReference type="Pfam" id="PF12698"/>
    </source>
</evidence>
<dbReference type="OrthoDB" id="7539112at2"/>
<evidence type="ECO:0000256" key="1">
    <source>
        <dbReference type="ARBA" id="ARBA00004141"/>
    </source>
</evidence>
<proteinExistence type="predicted"/>
<feature type="domain" description="ABC-2 type transporter transmembrane" evidence="6">
    <location>
        <begin position="19"/>
        <end position="461"/>
    </location>
</feature>
<accession>A0A2U2BXB6</accession>
<feature type="transmembrane region" description="Helical" evidence="5">
    <location>
        <begin position="12"/>
        <end position="42"/>
    </location>
</feature>
<protein>
    <submittedName>
        <fullName evidence="7">ABC transporter permease</fullName>
    </submittedName>
</protein>
<dbReference type="PANTHER" id="PTHR43471">
    <property type="entry name" value="ABC TRANSPORTER PERMEASE"/>
    <property type="match status" value="1"/>
</dbReference>
<dbReference type="Pfam" id="PF12698">
    <property type="entry name" value="ABC2_membrane_3"/>
    <property type="match status" value="1"/>
</dbReference>
<keyword evidence="2 5" id="KW-0812">Transmembrane</keyword>
<gene>
    <name evidence="7" type="ORF">DDZ18_03395</name>
</gene>
<feature type="transmembrane region" description="Helical" evidence="5">
    <location>
        <begin position="255"/>
        <end position="281"/>
    </location>
</feature>
<comment type="caution">
    <text evidence="7">The sequence shown here is derived from an EMBL/GenBank/DDBJ whole genome shotgun (WGS) entry which is preliminary data.</text>
</comment>
<name>A0A2U2BXB6_9PROT</name>
<dbReference type="InterPro" id="IPR013525">
    <property type="entry name" value="ABC2_TM"/>
</dbReference>
<feature type="transmembrane region" description="Helical" evidence="5">
    <location>
        <begin position="443"/>
        <end position="465"/>
    </location>
</feature>
<organism evidence="7 8">
    <name type="scientific">Marinicauda salina</name>
    <dbReference type="NCBI Taxonomy" id="2135793"/>
    <lineage>
        <taxon>Bacteria</taxon>
        <taxon>Pseudomonadati</taxon>
        <taxon>Pseudomonadota</taxon>
        <taxon>Alphaproteobacteria</taxon>
        <taxon>Maricaulales</taxon>
        <taxon>Maricaulaceae</taxon>
        <taxon>Marinicauda</taxon>
    </lineage>
</organism>
<evidence type="ECO:0000256" key="5">
    <source>
        <dbReference type="SAM" id="Phobius"/>
    </source>
</evidence>
<evidence type="ECO:0000256" key="4">
    <source>
        <dbReference type="ARBA" id="ARBA00023136"/>
    </source>
</evidence>
<keyword evidence="3 5" id="KW-1133">Transmembrane helix</keyword>
<keyword evidence="4 5" id="KW-0472">Membrane</keyword>
<dbReference type="PANTHER" id="PTHR43471:SF3">
    <property type="entry name" value="ABC TRANSPORTER PERMEASE PROTEIN NATB"/>
    <property type="match status" value="1"/>
</dbReference>
<evidence type="ECO:0000313" key="8">
    <source>
        <dbReference type="Proteomes" id="UP000245168"/>
    </source>
</evidence>
<feature type="transmembrane region" description="Helical" evidence="5">
    <location>
        <begin position="355"/>
        <end position="377"/>
    </location>
</feature>
<reference evidence="8" key="1">
    <citation type="submission" date="2018-05" db="EMBL/GenBank/DDBJ databases">
        <authorList>
            <person name="Liu B.-T."/>
        </authorList>
    </citation>
    <scope>NUCLEOTIDE SEQUENCE [LARGE SCALE GENOMIC DNA]</scope>
    <source>
        <strain evidence="8">WD6-1</strain>
    </source>
</reference>
<dbReference type="RefSeq" id="WP_109251930.1">
    <property type="nucleotide sequence ID" value="NZ_QEXV01000001.1"/>
</dbReference>
<feature type="transmembrane region" description="Helical" evidence="5">
    <location>
        <begin position="302"/>
        <end position="335"/>
    </location>
</feature>
<keyword evidence="8" id="KW-1185">Reference proteome</keyword>